<dbReference type="Pfam" id="PF07253">
    <property type="entry name" value="Gypsy"/>
    <property type="match status" value="1"/>
</dbReference>
<accession>W8BBU9</accession>
<feature type="non-terminal residue" evidence="2">
    <location>
        <position position="519"/>
    </location>
</feature>
<evidence type="ECO:0000256" key="1">
    <source>
        <dbReference type="SAM" id="Phobius"/>
    </source>
</evidence>
<name>W8BBU9_CERCA</name>
<keyword evidence="1" id="KW-0472">Membrane</keyword>
<organism evidence="2">
    <name type="scientific">Ceratitis capitata</name>
    <name type="common">Mediterranean fruit fly</name>
    <name type="synonym">Tephritis capitata</name>
    <dbReference type="NCBI Taxonomy" id="7213"/>
    <lineage>
        <taxon>Eukaryota</taxon>
        <taxon>Metazoa</taxon>
        <taxon>Ecdysozoa</taxon>
        <taxon>Arthropoda</taxon>
        <taxon>Hexapoda</taxon>
        <taxon>Insecta</taxon>
        <taxon>Pterygota</taxon>
        <taxon>Neoptera</taxon>
        <taxon>Endopterygota</taxon>
        <taxon>Diptera</taxon>
        <taxon>Brachycera</taxon>
        <taxon>Muscomorpha</taxon>
        <taxon>Tephritoidea</taxon>
        <taxon>Tephritidae</taxon>
        <taxon>Ceratitis</taxon>
        <taxon>Ceratitis</taxon>
    </lineage>
</organism>
<proteinExistence type="evidence at transcript level"/>
<dbReference type="AlphaFoldDB" id="W8BBU9"/>
<keyword evidence="1" id="KW-0812">Transmembrane</keyword>
<sequence length="519" mass="60454">YFFFHFFLSKQKRERKILNKHNLGSKKKTHKIRKNSKNNQNNEYCTLLYYFYYENFRFIAIITITSANVQLLDYSSSQLVTIDSGQAKLQIGNFKIIHIIELEDYDNTIRRLKTTINEQFRNHPLKPILLSLVNQSKNYLRRVSVNKAHSKRSLDFIGSAWKWIAGNPDHSDFNIIVEKINNVLENNNRQVIINKLTNEKINEVIENTNKISKLVQEKKEIDNELLLETKFKLETIKKKSINIVYAIHWAKSNIINSYILSDKEMEITRKFLEDENIPFINIDAALEFADIKIASNKESLIYIINLPETGIEDCKSLEIRPIKKGKFINKIKYESILVYKNEVYGKTKNCKSYNNLSICSKDSVENITNGTCIAHLLKSKLDNCTKINNQHIKTIEKMSNDLIFLNQYQGFVKFENESIEINGTYLIKHVNTTIEVGNKFYFSKDITGKKPLPAILQPMAEHKKIEEMLSLKSIKEFQTNELSELGILKNRNQLYFAVNVISIGIIIVVIISTMLKLRF</sequence>
<dbReference type="InterPro" id="IPR009882">
    <property type="entry name" value="Gypsy"/>
</dbReference>
<reference evidence="2" key="1">
    <citation type="submission" date="2013-07" db="EMBL/GenBank/DDBJ databases">
        <authorList>
            <person name="Geib S."/>
        </authorList>
    </citation>
    <scope>NUCLEOTIDE SEQUENCE</scope>
</reference>
<reference evidence="2" key="2">
    <citation type="journal article" date="2014" name="BMC Genomics">
        <title>A genomic perspective to assessing quality of mass-reared SIT flies used in Mediterranean fruit fly (Ceratitis capitata) eradication in California.</title>
        <authorList>
            <person name="Calla B."/>
            <person name="Hall B."/>
            <person name="Hou S."/>
            <person name="Geib S.M."/>
        </authorList>
    </citation>
    <scope>NUCLEOTIDE SEQUENCE</scope>
</reference>
<dbReference type="OrthoDB" id="8067585at2759"/>
<keyword evidence="1" id="KW-1133">Transmembrane helix</keyword>
<evidence type="ECO:0000313" key="2">
    <source>
        <dbReference type="EMBL" id="JAB90606.1"/>
    </source>
</evidence>
<gene>
    <name evidence="2" type="primary">ENV1</name>
</gene>
<feature type="transmembrane region" description="Helical" evidence="1">
    <location>
        <begin position="494"/>
        <end position="515"/>
    </location>
</feature>
<protein>
    <submittedName>
        <fullName evidence="2">Retrovirus-related Env polyprotein from transposon gypsy</fullName>
    </submittedName>
</protein>
<dbReference type="EMBL" id="GAMC01015949">
    <property type="protein sequence ID" value="JAB90606.1"/>
    <property type="molecule type" value="mRNA"/>
</dbReference>
<feature type="non-terminal residue" evidence="2">
    <location>
        <position position="1"/>
    </location>
</feature>